<accession>A0A9X8MDE4</accession>
<dbReference type="InterPro" id="IPR036388">
    <property type="entry name" value="WH-like_DNA-bd_sf"/>
</dbReference>
<dbReference type="Gene3D" id="3.40.190.290">
    <property type="match status" value="1"/>
</dbReference>
<proteinExistence type="inferred from homology"/>
<feature type="domain" description="HTH lysR-type" evidence="5">
    <location>
        <begin position="20"/>
        <end position="72"/>
    </location>
</feature>
<dbReference type="EMBL" id="FOEV01000007">
    <property type="protein sequence ID" value="SEQ66396.1"/>
    <property type="molecule type" value="Genomic_DNA"/>
</dbReference>
<organism evidence="6 7">
    <name type="scientific">Pseudomonas lutea</name>
    <dbReference type="NCBI Taxonomy" id="243924"/>
    <lineage>
        <taxon>Bacteria</taxon>
        <taxon>Pseudomonadati</taxon>
        <taxon>Pseudomonadota</taxon>
        <taxon>Gammaproteobacteria</taxon>
        <taxon>Pseudomonadales</taxon>
        <taxon>Pseudomonadaceae</taxon>
        <taxon>Pseudomonas</taxon>
    </lineage>
</organism>
<dbReference type="SUPFAM" id="SSF53850">
    <property type="entry name" value="Periplasmic binding protein-like II"/>
    <property type="match status" value="1"/>
</dbReference>
<dbReference type="InterPro" id="IPR036390">
    <property type="entry name" value="WH_DNA-bd_sf"/>
</dbReference>
<keyword evidence="2" id="KW-0805">Transcription regulation</keyword>
<dbReference type="Pfam" id="PF03466">
    <property type="entry name" value="LysR_substrate"/>
    <property type="match status" value="1"/>
</dbReference>
<keyword evidence="4" id="KW-0804">Transcription</keyword>
<reference evidence="6 7" key="1">
    <citation type="submission" date="2016-10" db="EMBL/GenBank/DDBJ databases">
        <authorList>
            <person name="Varghese N."/>
            <person name="Submissions S."/>
        </authorList>
    </citation>
    <scope>NUCLEOTIDE SEQUENCE [LARGE SCALE GENOMIC DNA]</scope>
    <source>
        <strain evidence="6 7">LMG 21974</strain>
    </source>
</reference>
<dbReference type="Gene3D" id="1.10.10.10">
    <property type="entry name" value="Winged helix-like DNA-binding domain superfamily/Winged helix DNA-binding domain"/>
    <property type="match status" value="1"/>
</dbReference>
<sequence>MMPVSQLRLWKPAMDKFLALRWFVETVDTKGFSAAARSLNVATSSVTRLMDALEQELGTTLLNRSTRQVTVTEAGSLYYIKARQLLEDLELADAQVHDQGTEPAGPLRVTAPTAFGRAYLAPFLATFLARYPKVDLELELTDTLVDLFADRVDVAIRLGSPGAHDELICRSLGYFQRYVVASPVYLSRRGCPDQPEDLTRHDCLRFSFSKTPQTWTFVKQGETRRVAIKGRLRSNNAEVLHEVALADGGITLLADWLVQADIESGRLTRLFPDHDVNPNQASAAISALYLPNRRGSRRVSAFIEFCEERLSSLRIS</sequence>
<keyword evidence="3 6" id="KW-0238">DNA-binding</keyword>
<evidence type="ECO:0000256" key="1">
    <source>
        <dbReference type="ARBA" id="ARBA00009437"/>
    </source>
</evidence>
<dbReference type="FunFam" id="3.40.190.290:FF:000001">
    <property type="entry name" value="Transcriptional regulator, LysR family"/>
    <property type="match status" value="1"/>
</dbReference>
<evidence type="ECO:0000259" key="5">
    <source>
        <dbReference type="PROSITE" id="PS50931"/>
    </source>
</evidence>
<dbReference type="AlphaFoldDB" id="A0A9X8MDE4"/>
<dbReference type="GO" id="GO:0003677">
    <property type="term" value="F:DNA binding"/>
    <property type="evidence" value="ECO:0007669"/>
    <property type="project" value="UniProtKB-KW"/>
</dbReference>
<dbReference type="CDD" id="cd08422">
    <property type="entry name" value="PBP2_CrgA_like"/>
    <property type="match status" value="1"/>
</dbReference>
<dbReference type="InterPro" id="IPR058163">
    <property type="entry name" value="LysR-type_TF_proteobact-type"/>
</dbReference>
<dbReference type="PANTHER" id="PTHR30537">
    <property type="entry name" value="HTH-TYPE TRANSCRIPTIONAL REGULATOR"/>
    <property type="match status" value="1"/>
</dbReference>
<dbReference type="FunFam" id="1.10.10.10:FF:000001">
    <property type="entry name" value="LysR family transcriptional regulator"/>
    <property type="match status" value="1"/>
</dbReference>
<dbReference type="PANTHER" id="PTHR30537:SF5">
    <property type="entry name" value="HTH-TYPE TRANSCRIPTIONAL ACTIVATOR TTDR-RELATED"/>
    <property type="match status" value="1"/>
</dbReference>
<comment type="caution">
    <text evidence="6">The sequence shown here is derived from an EMBL/GenBank/DDBJ whole genome shotgun (WGS) entry which is preliminary data.</text>
</comment>
<dbReference type="InterPro" id="IPR005119">
    <property type="entry name" value="LysR_subst-bd"/>
</dbReference>
<evidence type="ECO:0000256" key="4">
    <source>
        <dbReference type="ARBA" id="ARBA00023163"/>
    </source>
</evidence>
<dbReference type="Pfam" id="PF00126">
    <property type="entry name" value="HTH_1"/>
    <property type="match status" value="1"/>
</dbReference>
<evidence type="ECO:0000313" key="6">
    <source>
        <dbReference type="EMBL" id="SEQ66396.1"/>
    </source>
</evidence>
<dbReference type="SUPFAM" id="SSF46785">
    <property type="entry name" value="Winged helix' DNA-binding domain"/>
    <property type="match status" value="1"/>
</dbReference>
<evidence type="ECO:0000256" key="2">
    <source>
        <dbReference type="ARBA" id="ARBA00023015"/>
    </source>
</evidence>
<protein>
    <submittedName>
        <fullName evidence="6">DNA-binding transcriptional regulator, LysR family</fullName>
    </submittedName>
</protein>
<dbReference type="Proteomes" id="UP000183210">
    <property type="component" value="Unassembled WGS sequence"/>
</dbReference>
<dbReference type="InterPro" id="IPR000847">
    <property type="entry name" value="LysR_HTH_N"/>
</dbReference>
<evidence type="ECO:0000313" key="7">
    <source>
        <dbReference type="Proteomes" id="UP000183210"/>
    </source>
</evidence>
<dbReference type="GO" id="GO:0003700">
    <property type="term" value="F:DNA-binding transcription factor activity"/>
    <property type="evidence" value="ECO:0007669"/>
    <property type="project" value="InterPro"/>
</dbReference>
<evidence type="ECO:0000256" key="3">
    <source>
        <dbReference type="ARBA" id="ARBA00023125"/>
    </source>
</evidence>
<gene>
    <name evidence="6" type="ORF">SAMN05216409_107224</name>
</gene>
<name>A0A9X8MDE4_9PSED</name>
<comment type="similarity">
    <text evidence="1">Belongs to the LysR transcriptional regulatory family.</text>
</comment>
<dbReference type="PROSITE" id="PS50931">
    <property type="entry name" value="HTH_LYSR"/>
    <property type="match status" value="1"/>
</dbReference>